<feature type="compositionally biased region" description="Basic and acidic residues" evidence="1">
    <location>
        <begin position="164"/>
        <end position="180"/>
    </location>
</feature>
<evidence type="ECO:0000313" key="2">
    <source>
        <dbReference type="EMBL" id="TYO64157.1"/>
    </source>
</evidence>
<name>A0A5S4YKZ6_9BRAD</name>
<sequence>MMPSETNGRCDEPLGGCLSGARFSYESVPSNVAAFLRGQADRIRQQCAISVIQIGKALVEAKRYLSHGEFLRWVESEVCIPSRSAQAYMRAAKWVADKHATVARLSPSALYLLSASGTPEEFAANILKRIEAGEYISPSAMRAELKMFHSTEPQERVGAGSVTAEDRLDQSNRGATRAERGTTGVVSELVAILMQNLPANDFARVREIMTSNLVLSDPLLVQNLERAFQRIAEDRGIPRMNVVLQTECSSPCSEPDVPVASN</sequence>
<reference evidence="2 3" key="1">
    <citation type="submission" date="2019-08" db="EMBL/GenBank/DDBJ databases">
        <title>Bradyrhizobium hipponensis sp. nov., a rhizobium isolated from a Lupinus angustifolius root nodule in Tunisia.</title>
        <authorList>
            <person name="Off K."/>
            <person name="Rejili M."/>
            <person name="Mars M."/>
            <person name="Brachmann A."/>
            <person name="Marin M."/>
        </authorList>
    </citation>
    <scope>NUCLEOTIDE SEQUENCE [LARGE SCALE GENOMIC DNA]</scope>
    <source>
        <strain evidence="3">aSej3</strain>
    </source>
</reference>
<comment type="caution">
    <text evidence="2">The sequence shown here is derived from an EMBL/GenBank/DDBJ whole genome shotgun (WGS) entry which is preliminary data.</text>
</comment>
<dbReference type="AlphaFoldDB" id="A0A5S4YKZ6"/>
<feature type="region of interest" description="Disordered" evidence="1">
    <location>
        <begin position="153"/>
        <end position="180"/>
    </location>
</feature>
<keyword evidence="3" id="KW-1185">Reference proteome</keyword>
<evidence type="ECO:0000256" key="1">
    <source>
        <dbReference type="SAM" id="MobiDB-lite"/>
    </source>
</evidence>
<proteinExistence type="predicted"/>
<dbReference type="Proteomes" id="UP000324797">
    <property type="component" value="Unassembled WGS sequence"/>
</dbReference>
<gene>
    <name evidence="2" type="ORF">FXV83_22500</name>
</gene>
<organism evidence="2 3">
    <name type="scientific">Bradyrhizobium hipponense</name>
    <dbReference type="NCBI Taxonomy" id="2605638"/>
    <lineage>
        <taxon>Bacteria</taxon>
        <taxon>Pseudomonadati</taxon>
        <taxon>Pseudomonadota</taxon>
        <taxon>Alphaproteobacteria</taxon>
        <taxon>Hyphomicrobiales</taxon>
        <taxon>Nitrobacteraceae</taxon>
        <taxon>Bradyrhizobium</taxon>
    </lineage>
</organism>
<protein>
    <submittedName>
        <fullName evidence="2">DUF3102 domain-containing protein</fullName>
    </submittedName>
</protein>
<accession>A0A5S4YKZ6</accession>
<dbReference type="Pfam" id="PF11300">
    <property type="entry name" value="DUF3102"/>
    <property type="match status" value="1"/>
</dbReference>
<dbReference type="EMBL" id="VSTH01000078">
    <property type="protein sequence ID" value="TYO64157.1"/>
    <property type="molecule type" value="Genomic_DNA"/>
</dbReference>
<dbReference type="InterPro" id="IPR021451">
    <property type="entry name" value="DUF3102"/>
</dbReference>
<evidence type="ECO:0000313" key="3">
    <source>
        <dbReference type="Proteomes" id="UP000324797"/>
    </source>
</evidence>